<sequence length="335" mass="38693">MREDCNKQSNGTKFIPLFLVEPSLVLPDVLHMKLRIVNRLIDGLLAECEDRDNREKVRNPTATAIHLQSIICAIRNCEMKFDVWVDDRKGRKFTSLVGEDRERLLRRLPLQLQGKLQPQTEAKTLRLWILLEKILLHFNSDVTGSSVQKEALEFLELFVQLGRDGSKGYGKERVTPYIHILAHHASQKHESFGCLGWFCSQGIEKKNDVLKHIHHSKTNKWNSTADALIIAKRLETPEHVREARLYRKLDTEYWAEGLIEQSRAKRSRCAEKKDVVEKTPRRVEEMDAAELRTELQLIGVTTTVKSPGKLRQMLMNERKAQEMAQQTDGQLRGNL</sequence>
<dbReference type="EMBL" id="JABSTR010000008">
    <property type="protein sequence ID" value="KAH9376549.1"/>
    <property type="molecule type" value="Genomic_DNA"/>
</dbReference>
<organism evidence="1 2">
    <name type="scientific">Haemaphysalis longicornis</name>
    <name type="common">Bush tick</name>
    <dbReference type="NCBI Taxonomy" id="44386"/>
    <lineage>
        <taxon>Eukaryota</taxon>
        <taxon>Metazoa</taxon>
        <taxon>Ecdysozoa</taxon>
        <taxon>Arthropoda</taxon>
        <taxon>Chelicerata</taxon>
        <taxon>Arachnida</taxon>
        <taxon>Acari</taxon>
        <taxon>Parasitiformes</taxon>
        <taxon>Ixodida</taxon>
        <taxon>Ixodoidea</taxon>
        <taxon>Ixodidae</taxon>
        <taxon>Haemaphysalinae</taxon>
        <taxon>Haemaphysalis</taxon>
    </lineage>
</organism>
<protein>
    <submittedName>
        <fullName evidence="1">Uncharacterized protein</fullName>
    </submittedName>
</protein>
<gene>
    <name evidence="1" type="ORF">HPB48_010070</name>
</gene>
<dbReference type="VEuPathDB" id="VectorBase:HLOH_040643"/>
<dbReference type="OMA" id="REPFIFI"/>
<keyword evidence="2" id="KW-1185">Reference proteome</keyword>
<accession>A0A9J6GLS3</accession>
<name>A0A9J6GLS3_HAELO</name>
<evidence type="ECO:0000313" key="1">
    <source>
        <dbReference type="EMBL" id="KAH9376549.1"/>
    </source>
</evidence>
<dbReference type="OrthoDB" id="2358981at2759"/>
<dbReference type="Proteomes" id="UP000821853">
    <property type="component" value="Unassembled WGS sequence"/>
</dbReference>
<proteinExistence type="predicted"/>
<dbReference type="AlphaFoldDB" id="A0A9J6GLS3"/>
<reference evidence="1 2" key="1">
    <citation type="journal article" date="2020" name="Cell">
        <title>Large-Scale Comparative Analyses of Tick Genomes Elucidate Their Genetic Diversity and Vector Capacities.</title>
        <authorList>
            <consortium name="Tick Genome and Microbiome Consortium (TIGMIC)"/>
            <person name="Jia N."/>
            <person name="Wang J."/>
            <person name="Shi W."/>
            <person name="Du L."/>
            <person name="Sun Y."/>
            <person name="Zhan W."/>
            <person name="Jiang J.F."/>
            <person name="Wang Q."/>
            <person name="Zhang B."/>
            <person name="Ji P."/>
            <person name="Bell-Sakyi L."/>
            <person name="Cui X.M."/>
            <person name="Yuan T.T."/>
            <person name="Jiang B.G."/>
            <person name="Yang W.F."/>
            <person name="Lam T.T."/>
            <person name="Chang Q.C."/>
            <person name="Ding S.J."/>
            <person name="Wang X.J."/>
            <person name="Zhu J.G."/>
            <person name="Ruan X.D."/>
            <person name="Zhao L."/>
            <person name="Wei J.T."/>
            <person name="Ye R.Z."/>
            <person name="Que T.C."/>
            <person name="Du C.H."/>
            <person name="Zhou Y.H."/>
            <person name="Cheng J.X."/>
            <person name="Dai P.F."/>
            <person name="Guo W.B."/>
            <person name="Han X.H."/>
            <person name="Huang E.J."/>
            <person name="Li L.F."/>
            <person name="Wei W."/>
            <person name="Gao Y.C."/>
            <person name="Liu J.Z."/>
            <person name="Shao H.Z."/>
            <person name="Wang X."/>
            <person name="Wang C.C."/>
            <person name="Yang T.C."/>
            <person name="Huo Q.B."/>
            <person name="Li W."/>
            <person name="Chen H.Y."/>
            <person name="Chen S.E."/>
            <person name="Zhou L.G."/>
            <person name="Ni X.B."/>
            <person name="Tian J.H."/>
            <person name="Sheng Y."/>
            <person name="Liu T."/>
            <person name="Pan Y.S."/>
            <person name="Xia L.Y."/>
            <person name="Li J."/>
            <person name="Zhao F."/>
            <person name="Cao W.C."/>
        </authorList>
    </citation>
    <scope>NUCLEOTIDE SEQUENCE [LARGE SCALE GENOMIC DNA]</scope>
    <source>
        <strain evidence="1">HaeL-2018</strain>
    </source>
</reference>
<evidence type="ECO:0000313" key="2">
    <source>
        <dbReference type="Proteomes" id="UP000821853"/>
    </source>
</evidence>
<comment type="caution">
    <text evidence="1">The sequence shown here is derived from an EMBL/GenBank/DDBJ whole genome shotgun (WGS) entry which is preliminary data.</text>
</comment>